<evidence type="ECO:0000256" key="4">
    <source>
        <dbReference type="ARBA" id="ARBA00022960"/>
    </source>
</evidence>
<gene>
    <name evidence="10" type="ORF">GCM10007907_36930</name>
</gene>
<keyword evidence="6" id="KW-0961">Cell wall biogenesis/degradation</keyword>
<dbReference type="SUPFAM" id="SSF56601">
    <property type="entry name" value="beta-lactamase/transpeptidase-like"/>
    <property type="match status" value="1"/>
</dbReference>
<evidence type="ECO:0000256" key="6">
    <source>
        <dbReference type="ARBA" id="ARBA00023316"/>
    </source>
</evidence>
<evidence type="ECO:0000256" key="5">
    <source>
        <dbReference type="ARBA" id="ARBA00022984"/>
    </source>
</evidence>
<dbReference type="EMBL" id="BSOG01000006">
    <property type="protein sequence ID" value="GLR14903.1"/>
    <property type="molecule type" value="Genomic_DNA"/>
</dbReference>
<feature type="chain" id="PRO_5046809447" description="Peptidase S11 D-alanyl-D-alanine carboxypeptidase A N-terminal domain-containing protein" evidence="8">
    <location>
        <begin position="27"/>
        <end position="348"/>
    </location>
</feature>
<dbReference type="InterPro" id="IPR001967">
    <property type="entry name" value="Peptidase_S11_N"/>
</dbReference>
<dbReference type="PRINTS" id="PR00725">
    <property type="entry name" value="DADACBPTASE1"/>
</dbReference>
<evidence type="ECO:0000256" key="1">
    <source>
        <dbReference type="ARBA" id="ARBA00007164"/>
    </source>
</evidence>
<evidence type="ECO:0000256" key="3">
    <source>
        <dbReference type="ARBA" id="ARBA00022801"/>
    </source>
</evidence>
<reference evidence="11" key="1">
    <citation type="journal article" date="2019" name="Int. J. Syst. Evol. Microbiol.">
        <title>The Global Catalogue of Microorganisms (GCM) 10K type strain sequencing project: providing services to taxonomists for standard genome sequencing and annotation.</title>
        <authorList>
            <consortium name="The Broad Institute Genomics Platform"/>
            <consortium name="The Broad Institute Genome Sequencing Center for Infectious Disease"/>
            <person name="Wu L."/>
            <person name="Ma J."/>
        </authorList>
    </citation>
    <scope>NUCLEOTIDE SEQUENCE [LARGE SCALE GENOMIC DNA]</scope>
    <source>
        <strain evidence="11">NBRC 110044</strain>
    </source>
</reference>
<feature type="domain" description="Peptidase S11 D-alanyl-D-alanine carboxypeptidase A N-terminal" evidence="9">
    <location>
        <begin position="97"/>
        <end position="321"/>
    </location>
</feature>
<evidence type="ECO:0000256" key="7">
    <source>
        <dbReference type="RuleBase" id="RU004016"/>
    </source>
</evidence>
<dbReference type="RefSeq" id="WP_284197976.1">
    <property type="nucleotide sequence ID" value="NZ_BSOG01000006.1"/>
</dbReference>
<evidence type="ECO:0000313" key="10">
    <source>
        <dbReference type="EMBL" id="GLR14903.1"/>
    </source>
</evidence>
<dbReference type="PANTHER" id="PTHR21581">
    <property type="entry name" value="D-ALANYL-D-ALANINE CARBOXYPEPTIDASE"/>
    <property type="match status" value="1"/>
</dbReference>
<dbReference type="Pfam" id="PF00768">
    <property type="entry name" value="Peptidase_S11"/>
    <property type="match status" value="1"/>
</dbReference>
<sequence length="348" mass="37591">MQSRLSALIAGIVVMCLVSFPAPAEAAKASKKQVSSKTIRSKAAKKPVKKLRYVRKGKPSKLALNKPRLRGGKITRVSTRASTLDFGAPIGNPGELALYSSSAVVVNAISGERIYGKNSNSPAPIASITKLMTAIVALDMHLPLNEYITITEEDVDTLKNTSSRLMVGTTLSRGELMHLALMSSENRAAHALARTAPGGTAAFIARMNRTAQSLGMYRTTFADPTGLTSANVSSAEDLIRLVQAAHHYPEIRAYSTSEGYNFVSNVNNRLYEFRNTNPLVRSQNWQIGLSKTGYISEAGKCLVMQATINDTPVIIVLLDSDGKLTRIGDANRIKKWLETSPVAMLRAG</sequence>
<comment type="similarity">
    <text evidence="1 7">Belongs to the peptidase S11 family.</text>
</comment>
<keyword evidence="2 8" id="KW-0732">Signal</keyword>
<dbReference type="InterPro" id="IPR018044">
    <property type="entry name" value="Peptidase_S11"/>
</dbReference>
<name>A0ABQ5YMI4_9NEIS</name>
<accession>A0ABQ5YMI4</accession>
<keyword evidence="4" id="KW-0133">Cell shape</keyword>
<keyword evidence="3" id="KW-0378">Hydrolase</keyword>
<comment type="caution">
    <text evidence="10">The sequence shown here is derived from an EMBL/GenBank/DDBJ whole genome shotgun (WGS) entry which is preliminary data.</text>
</comment>
<evidence type="ECO:0000256" key="8">
    <source>
        <dbReference type="SAM" id="SignalP"/>
    </source>
</evidence>
<protein>
    <recommendedName>
        <fullName evidence="9">Peptidase S11 D-alanyl-D-alanine carboxypeptidase A N-terminal domain-containing protein</fullName>
    </recommendedName>
</protein>
<proteinExistence type="inferred from homology"/>
<evidence type="ECO:0000259" key="9">
    <source>
        <dbReference type="Pfam" id="PF00768"/>
    </source>
</evidence>
<evidence type="ECO:0000256" key="2">
    <source>
        <dbReference type="ARBA" id="ARBA00022729"/>
    </source>
</evidence>
<dbReference type="Proteomes" id="UP001156706">
    <property type="component" value="Unassembled WGS sequence"/>
</dbReference>
<feature type="signal peptide" evidence="8">
    <location>
        <begin position="1"/>
        <end position="26"/>
    </location>
</feature>
<organism evidence="10 11">
    <name type="scientific">Chitinimonas prasina</name>
    <dbReference type="NCBI Taxonomy" id="1434937"/>
    <lineage>
        <taxon>Bacteria</taxon>
        <taxon>Pseudomonadati</taxon>
        <taxon>Pseudomonadota</taxon>
        <taxon>Betaproteobacteria</taxon>
        <taxon>Neisseriales</taxon>
        <taxon>Chitinibacteraceae</taxon>
        <taxon>Chitinimonas</taxon>
    </lineage>
</organism>
<dbReference type="PANTHER" id="PTHR21581:SF26">
    <property type="entry name" value="D-ALANYL-D-ALANINE ENDOPEPTIDASE"/>
    <property type="match status" value="1"/>
</dbReference>
<keyword evidence="5" id="KW-0573">Peptidoglycan synthesis</keyword>
<evidence type="ECO:0000313" key="11">
    <source>
        <dbReference type="Proteomes" id="UP001156706"/>
    </source>
</evidence>
<dbReference type="InterPro" id="IPR012338">
    <property type="entry name" value="Beta-lactam/transpept-like"/>
</dbReference>
<dbReference type="Gene3D" id="3.40.710.10">
    <property type="entry name" value="DD-peptidase/beta-lactamase superfamily"/>
    <property type="match status" value="1"/>
</dbReference>
<keyword evidence="11" id="KW-1185">Reference proteome</keyword>